<sequence>MHSYSDPVLPDDVWDLILDHFDDSSPHDRSALFACSYVNRNLSILSQKRIFKDVRLNYDSVDGTDPQDTTILVESNQTTTGRKFLQLLEGSPHIASYVHSLTVQTNSQRDQAWKSRLFEPTCCLPGFSLYQIASQLDQLTGFTLQGSLKWERIEQRTQSFLLNVVRRMQRLRLASVEQLPISAFQGCRDLQELCISSLNWDIPDDIIHVKKVKLSNLDIGNPSTQVDFGVEIFDSPHSPFDFTQLRTLRLSTLRYTVAGINRMLSVCAESLEVFEFSVNKPFADPSLSIALDPPSLSSARNLRHLTLSACVRERVSYNAGETYCSTDFAFIDSMIQTLPSFHSRPSSGLQIDLSITLQQLNPRVGSIPWSKLFRSMNEARISSSLKVINLMVWKIYGYIRLASLSEIPGNCPELKELHERGLVNYGNRGIEEPFETLFT</sequence>
<dbReference type="SUPFAM" id="SSF52047">
    <property type="entry name" value="RNI-like"/>
    <property type="match status" value="1"/>
</dbReference>
<gene>
    <name evidence="1" type="ORF">CPB84DRAFT_1856860</name>
</gene>
<organism evidence="1 2">
    <name type="scientific">Gymnopilus junonius</name>
    <name type="common">Spectacular rustgill mushroom</name>
    <name type="synonym">Gymnopilus spectabilis subsp. junonius</name>
    <dbReference type="NCBI Taxonomy" id="109634"/>
    <lineage>
        <taxon>Eukaryota</taxon>
        <taxon>Fungi</taxon>
        <taxon>Dikarya</taxon>
        <taxon>Basidiomycota</taxon>
        <taxon>Agaricomycotina</taxon>
        <taxon>Agaricomycetes</taxon>
        <taxon>Agaricomycetidae</taxon>
        <taxon>Agaricales</taxon>
        <taxon>Agaricineae</taxon>
        <taxon>Hymenogastraceae</taxon>
        <taxon>Gymnopilus</taxon>
    </lineage>
</organism>
<protein>
    <recommendedName>
        <fullName evidence="3">F-box domain-containing protein</fullName>
    </recommendedName>
</protein>
<dbReference type="Proteomes" id="UP000724874">
    <property type="component" value="Unassembled WGS sequence"/>
</dbReference>
<keyword evidence="2" id="KW-1185">Reference proteome</keyword>
<name>A0A9P5N792_GYMJU</name>
<evidence type="ECO:0000313" key="1">
    <source>
        <dbReference type="EMBL" id="KAF8869005.1"/>
    </source>
</evidence>
<reference evidence="1" key="1">
    <citation type="submission" date="2020-11" db="EMBL/GenBank/DDBJ databases">
        <authorList>
            <consortium name="DOE Joint Genome Institute"/>
            <person name="Ahrendt S."/>
            <person name="Riley R."/>
            <person name="Andreopoulos W."/>
            <person name="LaButti K."/>
            <person name="Pangilinan J."/>
            <person name="Ruiz-duenas F.J."/>
            <person name="Barrasa J.M."/>
            <person name="Sanchez-Garcia M."/>
            <person name="Camarero S."/>
            <person name="Miyauchi S."/>
            <person name="Serrano A."/>
            <person name="Linde D."/>
            <person name="Babiker R."/>
            <person name="Drula E."/>
            <person name="Ayuso-Fernandez I."/>
            <person name="Pacheco R."/>
            <person name="Padilla G."/>
            <person name="Ferreira P."/>
            <person name="Barriuso J."/>
            <person name="Kellner H."/>
            <person name="Castanera R."/>
            <person name="Alfaro M."/>
            <person name="Ramirez L."/>
            <person name="Pisabarro A.G."/>
            <person name="Kuo A."/>
            <person name="Tritt A."/>
            <person name="Lipzen A."/>
            <person name="He G."/>
            <person name="Yan M."/>
            <person name="Ng V."/>
            <person name="Cullen D."/>
            <person name="Martin F."/>
            <person name="Rosso M.-N."/>
            <person name="Henrissat B."/>
            <person name="Hibbett D."/>
            <person name="Martinez A.T."/>
            <person name="Grigoriev I.V."/>
        </authorList>
    </citation>
    <scope>NUCLEOTIDE SEQUENCE</scope>
    <source>
        <strain evidence="1">AH 44721</strain>
    </source>
</reference>
<dbReference type="Gene3D" id="3.80.10.10">
    <property type="entry name" value="Ribonuclease Inhibitor"/>
    <property type="match status" value="1"/>
</dbReference>
<evidence type="ECO:0008006" key="3">
    <source>
        <dbReference type="Google" id="ProtNLM"/>
    </source>
</evidence>
<dbReference type="OrthoDB" id="2794758at2759"/>
<dbReference type="AlphaFoldDB" id="A0A9P5N792"/>
<comment type="caution">
    <text evidence="1">The sequence shown here is derived from an EMBL/GenBank/DDBJ whole genome shotgun (WGS) entry which is preliminary data.</text>
</comment>
<dbReference type="InterPro" id="IPR032675">
    <property type="entry name" value="LRR_dom_sf"/>
</dbReference>
<proteinExistence type="predicted"/>
<accession>A0A9P5N792</accession>
<dbReference type="EMBL" id="JADNYJ010000508">
    <property type="protein sequence ID" value="KAF8869005.1"/>
    <property type="molecule type" value="Genomic_DNA"/>
</dbReference>
<evidence type="ECO:0000313" key="2">
    <source>
        <dbReference type="Proteomes" id="UP000724874"/>
    </source>
</evidence>